<evidence type="ECO:0000313" key="2">
    <source>
        <dbReference type="Proteomes" id="UP001162483"/>
    </source>
</evidence>
<organism evidence="1 2">
    <name type="scientific">Staurois parvus</name>
    <dbReference type="NCBI Taxonomy" id="386267"/>
    <lineage>
        <taxon>Eukaryota</taxon>
        <taxon>Metazoa</taxon>
        <taxon>Chordata</taxon>
        <taxon>Craniata</taxon>
        <taxon>Vertebrata</taxon>
        <taxon>Euteleostomi</taxon>
        <taxon>Amphibia</taxon>
        <taxon>Batrachia</taxon>
        <taxon>Anura</taxon>
        <taxon>Neobatrachia</taxon>
        <taxon>Ranoidea</taxon>
        <taxon>Ranidae</taxon>
        <taxon>Staurois</taxon>
    </lineage>
</organism>
<feature type="non-terminal residue" evidence="1">
    <location>
        <position position="36"/>
    </location>
</feature>
<proteinExistence type="predicted"/>
<sequence>MSCQSAPAQECPCTLLPISAHQSRLLVPISAASSMH</sequence>
<accession>A0ABN9FQC5</accession>
<comment type="caution">
    <text evidence="1">The sequence shown here is derived from an EMBL/GenBank/DDBJ whole genome shotgun (WGS) entry which is preliminary data.</text>
</comment>
<gene>
    <name evidence="1" type="ORF">SPARVUS_LOCUS12565638</name>
</gene>
<dbReference type="EMBL" id="CATNWA010017274">
    <property type="protein sequence ID" value="CAI9599276.1"/>
    <property type="molecule type" value="Genomic_DNA"/>
</dbReference>
<protein>
    <submittedName>
        <fullName evidence="1">Uncharacterized protein</fullName>
    </submittedName>
</protein>
<evidence type="ECO:0000313" key="1">
    <source>
        <dbReference type="EMBL" id="CAI9599276.1"/>
    </source>
</evidence>
<name>A0ABN9FQC5_9NEOB</name>
<reference evidence="1" key="1">
    <citation type="submission" date="2023-05" db="EMBL/GenBank/DDBJ databases">
        <authorList>
            <person name="Stuckert A."/>
        </authorList>
    </citation>
    <scope>NUCLEOTIDE SEQUENCE</scope>
</reference>
<keyword evidence="2" id="KW-1185">Reference proteome</keyword>
<dbReference type="Proteomes" id="UP001162483">
    <property type="component" value="Unassembled WGS sequence"/>
</dbReference>